<gene>
    <name evidence="1" type="ORF">IE53DRAFT_256091</name>
</gene>
<dbReference type="EMBL" id="KZ820469">
    <property type="protein sequence ID" value="PWN47312.1"/>
    <property type="molecule type" value="Genomic_DNA"/>
</dbReference>
<name>A0ACD0NNA6_9BASI</name>
<sequence>MMTNGYEIRSKGQERKRARHRPSHLLFLVSLPLFRPISLSPIPWSSPRSHQLFSLPPSLSLSLSLSLSKDTFLPAFSPSPPLHLFKFTPIPSFQIIVFFNRDPPSKPEVERRRDAFLSSPPLSPITNPPSIPCRRRHRRSAQCWGGGWRRQAC</sequence>
<accession>A0ACD0NNA6</accession>
<protein>
    <submittedName>
        <fullName evidence="1">Uncharacterized protein</fullName>
    </submittedName>
</protein>
<evidence type="ECO:0000313" key="1">
    <source>
        <dbReference type="EMBL" id="PWN47312.1"/>
    </source>
</evidence>
<evidence type="ECO:0000313" key="2">
    <source>
        <dbReference type="Proteomes" id="UP000245626"/>
    </source>
</evidence>
<dbReference type="Proteomes" id="UP000245626">
    <property type="component" value="Unassembled WGS sequence"/>
</dbReference>
<reference evidence="1 2" key="1">
    <citation type="journal article" date="2018" name="Mol. Biol. Evol.">
        <title>Broad Genomic Sampling Reveals a Smut Pathogenic Ancestry of the Fungal Clade Ustilaginomycotina.</title>
        <authorList>
            <person name="Kijpornyongpan T."/>
            <person name="Mondo S.J."/>
            <person name="Barry K."/>
            <person name="Sandor L."/>
            <person name="Lee J."/>
            <person name="Lipzen A."/>
            <person name="Pangilinan J."/>
            <person name="LaButti K."/>
            <person name="Hainaut M."/>
            <person name="Henrissat B."/>
            <person name="Grigoriev I.V."/>
            <person name="Spatafora J.W."/>
            <person name="Aime M.C."/>
        </authorList>
    </citation>
    <scope>NUCLEOTIDE SEQUENCE [LARGE SCALE GENOMIC DNA]</scope>
    <source>
        <strain evidence="1 2">SA 807</strain>
    </source>
</reference>
<keyword evidence="2" id="KW-1185">Reference proteome</keyword>
<organism evidence="1 2">
    <name type="scientific">Violaceomyces palustris</name>
    <dbReference type="NCBI Taxonomy" id="1673888"/>
    <lineage>
        <taxon>Eukaryota</taxon>
        <taxon>Fungi</taxon>
        <taxon>Dikarya</taxon>
        <taxon>Basidiomycota</taxon>
        <taxon>Ustilaginomycotina</taxon>
        <taxon>Ustilaginomycetes</taxon>
        <taxon>Violaceomycetales</taxon>
        <taxon>Violaceomycetaceae</taxon>
        <taxon>Violaceomyces</taxon>
    </lineage>
</organism>
<proteinExistence type="predicted"/>